<dbReference type="InterPro" id="IPR038404">
    <property type="entry name" value="TRAP_DctP_sf"/>
</dbReference>
<dbReference type="Gene3D" id="3.40.190.170">
    <property type="entry name" value="Bacterial extracellular solute-binding protein, family 7"/>
    <property type="match status" value="1"/>
</dbReference>
<dbReference type="InterPro" id="IPR018389">
    <property type="entry name" value="DctP_fam"/>
</dbReference>
<evidence type="ECO:0000313" key="4">
    <source>
        <dbReference type="Proteomes" id="UP000199086"/>
    </source>
</evidence>
<keyword evidence="4" id="KW-1185">Reference proteome</keyword>
<keyword evidence="1 2" id="KW-0732">Signal</keyword>
<accession>A0A1G6GJ21</accession>
<dbReference type="Pfam" id="PF03480">
    <property type="entry name" value="DctP"/>
    <property type="match status" value="1"/>
</dbReference>
<dbReference type="STRING" id="1577474.GA0111570_103366"/>
<dbReference type="PROSITE" id="PS51257">
    <property type="entry name" value="PROKAR_LIPOPROTEIN"/>
    <property type="match status" value="1"/>
</dbReference>
<gene>
    <name evidence="3" type="ORF">GA0111570_103366</name>
</gene>
<feature type="signal peptide" evidence="2">
    <location>
        <begin position="1"/>
        <end position="19"/>
    </location>
</feature>
<dbReference type="OrthoDB" id="9815946at2"/>
<organism evidence="3 4">
    <name type="scientific">Raineyella antarctica</name>
    <dbReference type="NCBI Taxonomy" id="1577474"/>
    <lineage>
        <taxon>Bacteria</taxon>
        <taxon>Bacillati</taxon>
        <taxon>Actinomycetota</taxon>
        <taxon>Actinomycetes</taxon>
        <taxon>Propionibacteriales</taxon>
        <taxon>Propionibacteriaceae</taxon>
        <taxon>Raineyella</taxon>
    </lineage>
</organism>
<dbReference type="AlphaFoldDB" id="A0A1G6GJ21"/>
<feature type="chain" id="PRO_5039563178" evidence="2">
    <location>
        <begin position="20"/>
        <end position="356"/>
    </location>
</feature>
<proteinExistence type="predicted"/>
<dbReference type="NCBIfam" id="NF037995">
    <property type="entry name" value="TRAP_S1"/>
    <property type="match status" value="1"/>
</dbReference>
<protein>
    <submittedName>
        <fullName evidence="3">TRAP-type C4-dicarboxylate transport system, substrate-binding protein</fullName>
    </submittedName>
</protein>
<dbReference type="GO" id="GO:0055085">
    <property type="term" value="P:transmembrane transport"/>
    <property type="evidence" value="ECO:0007669"/>
    <property type="project" value="InterPro"/>
</dbReference>
<sequence>MKKRIGAAVIAALTSVALAACGQSGTSTTANGEHAPVTLSFITGNPEDHPISDGFWMFRDKLAQTAPWVKIDYKGGPEVMAPNLMVEGVQSGAYDGASLPSGYYASQVPAVELARFTPFSPTEERDDGVFDIYAKIHEKQGLHLAGRTYAGVPQVILLKDKIDKPDLTGLNLRTSPDASGPVKALGGTPVDMPAGEVYSALERGVIDGATFTSTGVVSLGWQEHLGYYVEPRFYDSVASTVINLDKWDSLDKETQDAITQTMKDVEPEVVKHYQELAAKETKAWQDAGMKQIHFQGADEKKVMDAAYRTSFDALDWKRIAAASPEAEQIRAKYEETYGSKDLVSVVPGSAVIQPKA</sequence>
<dbReference type="PANTHER" id="PTHR33376">
    <property type="match status" value="1"/>
</dbReference>
<reference evidence="3 4" key="1">
    <citation type="submission" date="2016-06" db="EMBL/GenBank/DDBJ databases">
        <authorList>
            <person name="Olsen C.W."/>
            <person name="Carey S."/>
            <person name="Hinshaw L."/>
            <person name="Karasin A.I."/>
        </authorList>
    </citation>
    <scope>NUCLEOTIDE SEQUENCE [LARGE SCALE GENOMIC DNA]</scope>
    <source>
        <strain evidence="3 4">LZ-22</strain>
    </source>
</reference>
<evidence type="ECO:0000313" key="3">
    <source>
        <dbReference type="EMBL" id="SDB81919.1"/>
    </source>
</evidence>
<dbReference type="RefSeq" id="WP_092608135.1">
    <property type="nucleotide sequence ID" value="NZ_FMYF01000003.1"/>
</dbReference>
<name>A0A1G6GJ21_9ACTN</name>
<dbReference type="PANTHER" id="PTHR33376:SF5">
    <property type="entry name" value="EXTRACYTOPLASMIC SOLUTE RECEPTOR PROTEIN"/>
    <property type="match status" value="1"/>
</dbReference>
<dbReference type="EMBL" id="FMYF01000003">
    <property type="protein sequence ID" value="SDB81919.1"/>
    <property type="molecule type" value="Genomic_DNA"/>
</dbReference>
<evidence type="ECO:0000256" key="2">
    <source>
        <dbReference type="SAM" id="SignalP"/>
    </source>
</evidence>
<evidence type="ECO:0000256" key="1">
    <source>
        <dbReference type="ARBA" id="ARBA00022729"/>
    </source>
</evidence>
<dbReference type="Proteomes" id="UP000199086">
    <property type="component" value="Unassembled WGS sequence"/>
</dbReference>